<feature type="compositionally biased region" description="Acidic residues" evidence="1">
    <location>
        <begin position="55"/>
        <end position="68"/>
    </location>
</feature>
<organism evidence="2 3">
    <name type="scientific">Leersia perrieri</name>
    <dbReference type="NCBI Taxonomy" id="77586"/>
    <lineage>
        <taxon>Eukaryota</taxon>
        <taxon>Viridiplantae</taxon>
        <taxon>Streptophyta</taxon>
        <taxon>Embryophyta</taxon>
        <taxon>Tracheophyta</taxon>
        <taxon>Spermatophyta</taxon>
        <taxon>Magnoliopsida</taxon>
        <taxon>Liliopsida</taxon>
        <taxon>Poales</taxon>
        <taxon>Poaceae</taxon>
        <taxon>BOP clade</taxon>
        <taxon>Oryzoideae</taxon>
        <taxon>Oryzeae</taxon>
        <taxon>Oryzinae</taxon>
        <taxon>Leersia</taxon>
    </lineage>
</organism>
<evidence type="ECO:0000313" key="2">
    <source>
        <dbReference type="EnsemblPlants" id="LPERR09G01460.1"/>
    </source>
</evidence>
<proteinExistence type="predicted"/>
<dbReference type="Gramene" id="LPERR09G01460.1">
    <property type="protein sequence ID" value="LPERR09G01460.1"/>
    <property type="gene ID" value="LPERR09G01460"/>
</dbReference>
<dbReference type="Proteomes" id="UP000032180">
    <property type="component" value="Chromosome 9"/>
</dbReference>
<reference evidence="2" key="3">
    <citation type="submission" date="2015-04" db="UniProtKB">
        <authorList>
            <consortium name="EnsemblPlants"/>
        </authorList>
    </citation>
    <scope>IDENTIFICATION</scope>
</reference>
<feature type="region of interest" description="Disordered" evidence="1">
    <location>
        <begin position="48"/>
        <end position="77"/>
    </location>
</feature>
<reference evidence="3" key="2">
    <citation type="submission" date="2013-12" db="EMBL/GenBank/DDBJ databases">
        <authorList>
            <person name="Yu Y."/>
            <person name="Lee S."/>
            <person name="de Baynast K."/>
            <person name="Wissotski M."/>
            <person name="Liu L."/>
            <person name="Talag J."/>
            <person name="Goicoechea J."/>
            <person name="Angelova A."/>
            <person name="Jetty R."/>
            <person name="Kudrna D."/>
            <person name="Golser W."/>
            <person name="Rivera L."/>
            <person name="Zhang J."/>
            <person name="Wing R."/>
        </authorList>
    </citation>
    <scope>NUCLEOTIDE SEQUENCE</scope>
</reference>
<evidence type="ECO:0000256" key="1">
    <source>
        <dbReference type="SAM" id="MobiDB-lite"/>
    </source>
</evidence>
<accession>A0A0D9XBM9</accession>
<dbReference type="HOGENOM" id="CLU_1404308_0_0_1"/>
<dbReference type="AlphaFoldDB" id="A0A0D9XBM9"/>
<evidence type="ECO:0000313" key="3">
    <source>
        <dbReference type="Proteomes" id="UP000032180"/>
    </source>
</evidence>
<protein>
    <submittedName>
        <fullName evidence="2">Uncharacterized protein</fullName>
    </submittedName>
</protein>
<keyword evidence="3" id="KW-1185">Reference proteome</keyword>
<dbReference type="EnsemblPlants" id="LPERR09G01460.1">
    <property type="protein sequence ID" value="LPERR09G01460.1"/>
    <property type="gene ID" value="LPERR09G01460"/>
</dbReference>
<sequence>MASSNQGFFWDLGSMVYGDDGWQFLEEDSYRIETLFKKQEHEEQLQLQQLLRQQEEEEEEEQEEEEPQGQDNKTMRKRENTITTKAWRGVADTLLIVLPAVAVEGGGVTGRKPCSQQFCFYCGCSAVQTEASAMQDRPRGGELVKGLVGVVSVYGLQDRARGSFLISSDYVKNLLKDSHGVLKSGDQDFVDRCG</sequence>
<reference evidence="2 3" key="1">
    <citation type="submission" date="2012-08" db="EMBL/GenBank/DDBJ databases">
        <title>Oryza genome evolution.</title>
        <authorList>
            <person name="Wing R.A."/>
        </authorList>
    </citation>
    <scope>NUCLEOTIDE SEQUENCE</scope>
</reference>
<name>A0A0D9XBM9_9ORYZ</name>